<evidence type="ECO:0000313" key="2">
    <source>
        <dbReference type="EMBL" id="KMZ61856.1"/>
    </source>
</evidence>
<gene>
    <name evidence="2" type="ORF">ZOSMA_4G01450</name>
</gene>
<sequence>MEYESLSLASPGSHRGHVLPPPVAAHPQYVPETPPAPYNDVVVCSQCGYLFSLHTVSMLNVSDVDPVEDLNFDWLNDLAFSVCCQVIVTNTSSVMSL</sequence>
<proteinExistence type="predicted"/>
<organism evidence="2 3">
    <name type="scientific">Zostera marina</name>
    <name type="common">Eelgrass</name>
    <dbReference type="NCBI Taxonomy" id="29655"/>
    <lineage>
        <taxon>Eukaryota</taxon>
        <taxon>Viridiplantae</taxon>
        <taxon>Streptophyta</taxon>
        <taxon>Embryophyta</taxon>
        <taxon>Tracheophyta</taxon>
        <taxon>Spermatophyta</taxon>
        <taxon>Magnoliopsida</taxon>
        <taxon>Liliopsida</taxon>
        <taxon>Zosteraceae</taxon>
        <taxon>Zostera</taxon>
    </lineage>
</organism>
<protein>
    <submittedName>
        <fullName evidence="2">Uncharacterized protein</fullName>
    </submittedName>
</protein>
<evidence type="ECO:0000256" key="1">
    <source>
        <dbReference type="SAM" id="MobiDB-lite"/>
    </source>
</evidence>
<keyword evidence="3" id="KW-1185">Reference proteome</keyword>
<dbReference type="AlphaFoldDB" id="A0A0K9NYH2"/>
<dbReference type="Proteomes" id="UP000036987">
    <property type="component" value="Unassembled WGS sequence"/>
</dbReference>
<reference evidence="3" key="1">
    <citation type="journal article" date="2016" name="Nature">
        <title>The genome of the seagrass Zostera marina reveals angiosperm adaptation to the sea.</title>
        <authorList>
            <person name="Olsen J.L."/>
            <person name="Rouze P."/>
            <person name="Verhelst B."/>
            <person name="Lin Y.-C."/>
            <person name="Bayer T."/>
            <person name="Collen J."/>
            <person name="Dattolo E."/>
            <person name="De Paoli E."/>
            <person name="Dittami S."/>
            <person name="Maumus F."/>
            <person name="Michel G."/>
            <person name="Kersting A."/>
            <person name="Lauritano C."/>
            <person name="Lohaus R."/>
            <person name="Toepel M."/>
            <person name="Tonon T."/>
            <person name="Vanneste K."/>
            <person name="Amirebrahimi M."/>
            <person name="Brakel J."/>
            <person name="Bostroem C."/>
            <person name="Chovatia M."/>
            <person name="Grimwood J."/>
            <person name="Jenkins J.W."/>
            <person name="Jueterbock A."/>
            <person name="Mraz A."/>
            <person name="Stam W.T."/>
            <person name="Tice H."/>
            <person name="Bornberg-Bauer E."/>
            <person name="Green P.J."/>
            <person name="Pearson G.A."/>
            <person name="Procaccini G."/>
            <person name="Duarte C.M."/>
            <person name="Schmutz J."/>
            <person name="Reusch T.B.H."/>
            <person name="Van de Peer Y."/>
        </authorList>
    </citation>
    <scope>NUCLEOTIDE SEQUENCE [LARGE SCALE GENOMIC DNA]</scope>
    <source>
        <strain evidence="3">cv. Finnish</strain>
    </source>
</reference>
<comment type="caution">
    <text evidence="2">The sequence shown here is derived from an EMBL/GenBank/DDBJ whole genome shotgun (WGS) entry which is preliminary data.</text>
</comment>
<accession>A0A0K9NYH2</accession>
<evidence type="ECO:0000313" key="3">
    <source>
        <dbReference type="Proteomes" id="UP000036987"/>
    </source>
</evidence>
<dbReference type="EMBL" id="LFYR01001430">
    <property type="protein sequence ID" value="KMZ61856.1"/>
    <property type="molecule type" value="Genomic_DNA"/>
</dbReference>
<feature type="region of interest" description="Disordered" evidence="1">
    <location>
        <begin position="1"/>
        <end position="30"/>
    </location>
</feature>
<name>A0A0K9NYH2_ZOSMR</name>